<dbReference type="Proteomes" id="UP000244932">
    <property type="component" value="Unassembled WGS sequence"/>
</dbReference>
<evidence type="ECO:0000313" key="3">
    <source>
        <dbReference type="EMBL" id="SPF30487.1"/>
    </source>
</evidence>
<name>A0A2R8AE18_9RHOB</name>
<proteinExistence type="inferred from homology"/>
<dbReference type="PANTHER" id="PTHR43630">
    <property type="entry name" value="POLY-BETA-1,6-N-ACETYL-D-GLUCOSAMINE SYNTHASE"/>
    <property type="match status" value="1"/>
</dbReference>
<evidence type="ECO:0000256" key="1">
    <source>
        <dbReference type="ARBA" id="ARBA00038494"/>
    </source>
</evidence>
<organism evidence="3 4">
    <name type="scientific">Pontivivens insulae</name>
    <dbReference type="NCBI Taxonomy" id="1639689"/>
    <lineage>
        <taxon>Bacteria</taxon>
        <taxon>Pseudomonadati</taxon>
        <taxon>Pseudomonadota</taxon>
        <taxon>Alphaproteobacteria</taxon>
        <taxon>Rhodobacterales</taxon>
        <taxon>Paracoccaceae</taxon>
        <taxon>Pontivivens</taxon>
    </lineage>
</organism>
<dbReference type="InterPro" id="IPR029044">
    <property type="entry name" value="Nucleotide-diphossugar_trans"/>
</dbReference>
<accession>A0A2R8AE18</accession>
<dbReference type="CDD" id="cd02511">
    <property type="entry name" value="Beta4Glucosyltransferase"/>
    <property type="match status" value="1"/>
</dbReference>
<dbReference type="Pfam" id="PF00535">
    <property type="entry name" value="Glycos_transf_2"/>
    <property type="match status" value="1"/>
</dbReference>
<sequence length="252" mass="29002">MTRLPLSIFIITKNEEARLPRTLAAIEGWVDDLVIVDSGSTDRTLEIARDAGARVLHRDWTGFGEQKRHGEEACRNRWVLNLDADDLVTPELREEISALFAEGAPEPASYKTRQYLVYPGDEAPRGQVLDYNVIRLYHLDAARFSDHPLFDRVHAEPGTNVHQLNAPMWHFSILTYGDFAEKVVRSAAFQAEAAKRKPRWQLLIRLWLEFPLQVLKIWLTRGHWRAGWRGFAVAVIAAFGRWLRVLRLLERG</sequence>
<evidence type="ECO:0000259" key="2">
    <source>
        <dbReference type="Pfam" id="PF00535"/>
    </source>
</evidence>
<feature type="domain" description="Glycosyltransferase 2-like" evidence="2">
    <location>
        <begin position="7"/>
        <end position="102"/>
    </location>
</feature>
<evidence type="ECO:0000313" key="4">
    <source>
        <dbReference type="Proteomes" id="UP000244932"/>
    </source>
</evidence>
<comment type="similarity">
    <text evidence="1">Belongs to the glycosyltransferase 2 family. WaaE/KdtX subfamily.</text>
</comment>
<dbReference type="PANTHER" id="PTHR43630:SF2">
    <property type="entry name" value="GLYCOSYLTRANSFERASE"/>
    <property type="match status" value="1"/>
</dbReference>
<reference evidence="3 4" key="1">
    <citation type="submission" date="2018-03" db="EMBL/GenBank/DDBJ databases">
        <authorList>
            <person name="Keele B.F."/>
        </authorList>
    </citation>
    <scope>NUCLEOTIDE SEQUENCE [LARGE SCALE GENOMIC DNA]</scope>
    <source>
        <strain evidence="3 4">CeCT 8812</strain>
    </source>
</reference>
<dbReference type="SUPFAM" id="SSF53448">
    <property type="entry name" value="Nucleotide-diphospho-sugar transferases"/>
    <property type="match status" value="1"/>
</dbReference>
<dbReference type="Gene3D" id="3.90.550.10">
    <property type="entry name" value="Spore Coat Polysaccharide Biosynthesis Protein SpsA, Chain A"/>
    <property type="match status" value="1"/>
</dbReference>
<gene>
    <name evidence="3" type="ORF">POI8812_02825</name>
</gene>
<dbReference type="EMBL" id="OMKW01000003">
    <property type="protein sequence ID" value="SPF30487.1"/>
    <property type="molecule type" value="Genomic_DNA"/>
</dbReference>
<dbReference type="InterPro" id="IPR001173">
    <property type="entry name" value="Glyco_trans_2-like"/>
</dbReference>
<dbReference type="OrthoDB" id="9815923at2"/>
<dbReference type="AlphaFoldDB" id="A0A2R8AE18"/>
<dbReference type="RefSeq" id="WP_108783170.1">
    <property type="nucleotide sequence ID" value="NZ_OMKW01000003.1"/>
</dbReference>
<protein>
    <recommendedName>
        <fullName evidence="2">Glycosyltransferase 2-like domain-containing protein</fullName>
    </recommendedName>
</protein>
<keyword evidence="4" id="KW-1185">Reference proteome</keyword>